<reference evidence="12" key="2">
    <citation type="submission" date="2022-10" db="EMBL/GenBank/DDBJ databases">
        <authorList>
            <consortium name="ENA_rothamsted_submissions"/>
            <consortium name="culmorum"/>
            <person name="King R."/>
        </authorList>
    </citation>
    <scope>NUCLEOTIDE SEQUENCE</scope>
</reference>
<evidence type="ECO:0000256" key="9">
    <source>
        <dbReference type="SAM" id="SignalP"/>
    </source>
</evidence>
<dbReference type="InterPro" id="IPR002502">
    <property type="entry name" value="Amidase_domain"/>
</dbReference>
<evidence type="ECO:0000259" key="10">
    <source>
        <dbReference type="SMART" id="SM00644"/>
    </source>
</evidence>
<feature type="chain" id="PRO_5040140863" description="Peptidoglycan-recognition protein" evidence="9">
    <location>
        <begin position="24"/>
        <end position="193"/>
    </location>
</feature>
<dbReference type="GO" id="GO:0042834">
    <property type="term" value="F:peptidoglycan binding"/>
    <property type="evidence" value="ECO:0007669"/>
    <property type="project" value="InterPro"/>
</dbReference>
<evidence type="ECO:0000259" key="11">
    <source>
        <dbReference type="SMART" id="SM00701"/>
    </source>
</evidence>
<organism evidence="12 13">
    <name type="scientific">Phaedon cochleariae</name>
    <name type="common">Mustard beetle</name>
    <dbReference type="NCBI Taxonomy" id="80249"/>
    <lineage>
        <taxon>Eukaryota</taxon>
        <taxon>Metazoa</taxon>
        <taxon>Ecdysozoa</taxon>
        <taxon>Arthropoda</taxon>
        <taxon>Hexapoda</taxon>
        <taxon>Insecta</taxon>
        <taxon>Pterygota</taxon>
        <taxon>Neoptera</taxon>
        <taxon>Endopterygota</taxon>
        <taxon>Coleoptera</taxon>
        <taxon>Polyphaga</taxon>
        <taxon>Cucujiformia</taxon>
        <taxon>Chrysomeloidea</taxon>
        <taxon>Chrysomelidae</taxon>
        <taxon>Chrysomelinae</taxon>
        <taxon>Chrysomelini</taxon>
        <taxon>Phaedon</taxon>
    </lineage>
</organism>
<feature type="domain" description="N-acetylmuramoyl-L-alanine amidase" evidence="10">
    <location>
        <begin position="37"/>
        <end position="175"/>
    </location>
</feature>
<dbReference type="SMART" id="SM00644">
    <property type="entry name" value="Ami_2"/>
    <property type="match status" value="1"/>
</dbReference>
<name>A0A9P0DNU1_PHACE</name>
<dbReference type="GO" id="GO:0008270">
    <property type="term" value="F:zinc ion binding"/>
    <property type="evidence" value="ECO:0007669"/>
    <property type="project" value="InterPro"/>
</dbReference>
<keyword evidence="4 7" id="KW-0391">Immunity</keyword>
<evidence type="ECO:0000256" key="3">
    <source>
        <dbReference type="ARBA" id="ARBA00022729"/>
    </source>
</evidence>
<keyword evidence="13" id="KW-1185">Reference proteome</keyword>
<feature type="signal peptide" evidence="9">
    <location>
        <begin position="1"/>
        <end position="23"/>
    </location>
</feature>
<keyword evidence="5 8" id="KW-1015">Disulfide bond</keyword>
<evidence type="ECO:0000313" key="12">
    <source>
        <dbReference type="EMBL" id="CAH1153562.1"/>
    </source>
</evidence>
<feature type="disulfide bond" evidence="8">
    <location>
        <begin position="63"/>
        <end position="69"/>
    </location>
</feature>
<evidence type="ECO:0000256" key="6">
    <source>
        <dbReference type="ARBA" id="ARBA00057187"/>
    </source>
</evidence>
<dbReference type="Proteomes" id="UP001153737">
    <property type="component" value="Chromosome 14"/>
</dbReference>
<keyword evidence="3 9" id="KW-0732">Signal</keyword>
<dbReference type="GO" id="GO:0008745">
    <property type="term" value="F:N-acetylmuramoyl-L-alanine amidase activity"/>
    <property type="evidence" value="ECO:0007669"/>
    <property type="project" value="InterPro"/>
</dbReference>
<dbReference type="InterPro" id="IPR036505">
    <property type="entry name" value="Amidase/PGRP_sf"/>
</dbReference>
<dbReference type="AlphaFoldDB" id="A0A9P0DNU1"/>
<evidence type="ECO:0000256" key="4">
    <source>
        <dbReference type="ARBA" id="ARBA00022859"/>
    </source>
</evidence>
<evidence type="ECO:0000256" key="1">
    <source>
        <dbReference type="ARBA" id="ARBA00007553"/>
    </source>
</evidence>
<dbReference type="CDD" id="cd06583">
    <property type="entry name" value="PGRP"/>
    <property type="match status" value="1"/>
</dbReference>
<dbReference type="FunFam" id="3.40.80.10:FF:000001">
    <property type="entry name" value="Peptidoglycan recognition protein 1"/>
    <property type="match status" value="1"/>
</dbReference>
<dbReference type="SMART" id="SM00701">
    <property type="entry name" value="PGRP"/>
    <property type="match status" value="1"/>
</dbReference>
<dbReference type="InterPro" id="IPR006619">
    <property type="entry name" value="PGRP_domain_met/bac"/>
</dbReference>
<dbReference type="EMBL" id="OU896720">
    <property type="protein sequence ID" value="CAH1153562.1"/>
    <property type="molecule type" value="Genomic_DNA"/>
</dbReference>
<evidence type="ECO:0000256" key="7">
    <source>
        <dbReference type="PIRNR" id="PIRNR037945"/>
    </source>
</evidence>
<dbReference type="PIRSF" id="PIRSF037945">
    <property type="entry name" value="PGRPs"/>
    <property type="match status" value="1"/>
</dbReference>
<proteinExistence type="inferred from homology"/>
<dbReference type="InterPro" id="IPR015510">
    <property type="entry name" value="PGRP"/>
</dbReference>
<accession>A0A9P0DNU1</accession>
<sequence length="193" mass="21682">MLGSIDNIIFLVSLSGFIHFTEASCPNIISRSSWGAVPAKSRQNLSQNPPPYVVVHHSETPACQTTEKCKQRIKNIQYDHMTNRNWQDIGYNFLIGGDGNIYEGRGWGTHGSHVPKYNRRSIGICLIGDFTRNPPPSVQLTALNDLISCASDTNNIRSDYHLIGHRQGRETDCPGDALFEEVKRMPHWEAHPN</sequence>
<dbReference type="InterPro" id="IPR017331">
    <property type="entry name" value="Peptidoglycan_recognition"/>
</dbReference>
<gene>
    <name evidence="12" type="ORF">PHAECO_LOCUS4113</name>
</gene>
<dbReference type="OrthoDB" id="10001926at2759"/>
<keyword evidence="2 7" id="KW-0399">Innate immunity</keyword>
<protein>
    <recommendedName>
        <fullName evidence="7">Peptidoglycan-recognition protein</fullName>
    </recommendedName>
</protein>
<feature type="domain" description="Peptidoglycan recognition protein family" evidence="11">
    <location>
        <begin position="26"/>
        <end position="169"/>
    </location>
</feature>
<feature type="disulfide bond" evidence="8">
    <location>
        <begin position="25"/>
        <end position="149"/>
    </location>
</feature>
<reference evidence="12" key="1">
    <citation type="submission" date="2022-01" db="EMBL/GenBank/DDBJ databases">
        <authorList>
            <person name="King R."/>
        </authorList>
    </citation>
    <scope>NUCLEOTIDE SEQUENCE</scope>
</reference>
<dbReference type="SUPFAM" id="SSF55846">
    <property type="entry name" value="N-acetylmuramoyl-L-alanine amidase-like"/>
    <property type="match status" value="1"/>
</dbReference>
<evidence type="ECO:0000313" key="13">
    <source>
        <dbReference type="Proteomes" id="UP001153737"/>
    </source>
</evidence>
<evidence type="ECO:0000256" key="8">
    <source>
        <dbReference type="PIRSR" id="PIRSR037945-1"/>
    </source>
</evidence>
<dbReference type="PANTHER" id="PTHR11022:SF75">
    <property type="entry name" value="PEPTIDOGLYCAN-RECOGNITION PROTEIN SB1-RELATED"/>
    <property type="match status" value="1"/>
</dbReference>
<dbReference type="Pfam" id="PF01510">
    <property type="entry name" value="Amidase_2"/>
    <property type="match status" value="1"/>
</dbReference>
<evidence type="ECO:0000256" key="5">
    <source>
        <dbReference type="ARBA" id="ARBA00023157"/>
    </source>
</evidence>
<comment type="function">
    <text evidence="6">Peptidoglycan-recognition protein probably involved in innate immunity by binding to peptidoglycans (PGN) of bacteria and activating the prophenoloxidase (proPO) cascade immune response. Binds to 1,3-beta-D-glucan and PGN.</text>
</comment>
<dbReference type="GO" id="GO:0009253">
    <property type="term" value="P:peptidoglycan catabolic process"/>
    <property type="evidence" value="ECO:0007669"/>
    <property type="project" value="InterPro"/>
</dbReference>
<comment type="similarity">
    <text evidence="1 7">Belongs to the N-acetylmuramoyl-L-alanine amidase 2 family.</text>
</comment>
<dbReference type="GO" id="GO:0045087">
    <property type="term" value="P:innate immune response"/>
    <property type="evidence" value="ECO:0007669"/>
    <property type="project" value="UniProtKB-KW"/>
</dbReference>
<dbReference type="PANTHER" id="PTHR11022">
    <property type="entry name" value="PEPTIDOGLYCAN RECOGNITION PROTEIN"/>
    <property type="match status" value="1"/>
</dbReference>
<evidence type="ECO:0000256" key="2">
    <source>
        <dbReference type="ARBA" id="ARBA00022588"/>
    </source>
</evidence>
<dbReference type="Gene3D" id="3.40.80.10">
    <property type="entry name" value="Peptidoglycan recognition protein-like"/>
    <property type="match status" value="1"/>
</dbReference>